<dbReference type="Proteomes" id="UP000268007">
    <property type="component" value="Unassembled WGS sequence"/>
</dbReference>
<keyword evidence="2" id="KW-1185">Reference proteome</keyword>
<evidence type="ECO:0000313" key="2">
    <source>
        <dbReference type="Proteomes" id="UP000268007"/>
    </source>
</evidence>
<dbReference type="EMBL" id="RBKU01000001">
    <property type="protein sequence ID" value="RKR84089.1"/>
    <property type="molecule type" value="Genomic_DNA"/>
</dbReference>
<dbReference type="OrthoDB" id="853599at2"/>
<comment type="caution">
    <text evidence="1">The sequence shown here is derived from an EMBL/GenBank/DDBJ whole genome shotgun (WGS) entry which is preliminary data.</text>
</comment>
<evidence type="ECO:0008006" key="3">
    <source>
        <dbReference type="Google" id="ProtNLM"/>
    </source>
</evidence>
<accession>A0A495J7U7</accession>
<dbReference type="AlphaFoldDB" id="A0A495J7U7"/>
<evidence type="ECO:0000313" key="1">
    <source>
        <dbReference type="EMBL" id="RKR84089.1"/>
    </source>
</evidence>
<name>A0A495J7U7_9SPHI</name>
<organism evidence="1 2">
    <name type="scientific">Mucilaginibacter gracilis</name>
    <dbReference type="NCBI Taxonomy" id="423350"/>
    <lineage>
        <taxon>Bacteria</taxon>
        <taxon>Pseudomonadati</taxon>
        <taxon>Bacteroidota</taxon>
        <taxon>Sphingobacteriia</taxon>
        <taxon>Sphingobacteriales</taxon>
        <taxon>Sphingobacteriaceae</taxon>
        <taxon>Mucilaginibacter</taxon>
    </lineage>
</organism>
<dbReference type="RefSeq" id="WP_121199514.1">
    <property type="nucleotide sequence ID" value="NZ_RBKU01000001.1"/>
</dbReference>
<protein>
    <recommendedName>
        <fullName evidence="3">Transposase</fullName>
    </recommendedName>
</protein>
<reference evidence="1 2" key="1">
    <citation type="submission" date="2018-10" db="EMBL/GenBank/DDBJ databases">
        <title>Genomic Encyclopedia of Archaeal and Bacterial Type Strains, Phase II (KMG-II): from individual species to whole genera.</title>
        <authorList>
            <person name="Goeker M."/>
        </authorList>
    </citation>
    <scope>NUCLEOTIDE SEQUENCE [LARGE SCALE GENOMIC DNA]</scope>
    <source>
        <strain evidence="1 2">DSM 18602</strain>
    </source>
</reference>
<proteinExistence type="predicted"/>
<gene>
    <name evidence="1" type="ORF">BDD43_4315</name>
</gene>
<sequence length="110" mass="12427">MNQRERKSLAIKEYLAGGSTSAKLGLKYGFGNSSISRWVVEEKKKQENWELRAASLQALNERAGMPTDIKELQEELRIARLNICLLEAMIDISDEQFGTDIRKKAGTRPS</sequence>